<organism evidence="1">
    <name type="scientific">Arion vulgaris</name>
    <dbReference type="NCBI Taxonomy" id="1028688"/>
    <lineage>
        <taxon>Eukaryota</taxon>
        <taxon>Metazoa</taxon>
        <taxon>Spiralia</taxon>
        <taxon>Lophotrochozoa</taxon>
        <taxon>Mollusca</taxon>
        <taxon>Gastropoda</taxon>
        <taxon>Heterobranchia</taxon>
        <taxon>Euthyneura</taxon>
        <taxon>Panpulmonata</taxon>
        <taxon>Eupulmonata</taxon>
        <taxon>Stylommatophora</taxon>
        <taxon>Helicina</taxon>
        <taxon>Arionoidea</taxon>
        <taxon>Arionidae</taxon>
        <taxon>Arion</taxon>
    </lineage>
</organism>
<dbReference type="AlphaFoldDB" id="A0A0B6YAT6"/>
<name>A0A0B6YAT6_9EUPU</name>
<accession>A0A0B6YAT6</accession>
<protein>
    <submittedName>
        <fullName evidence="1">Uncharacterized protein</fullName>
    </submittedName>
</protein>
<feature type="non-terminal residue" evidence="1">
    <location>
        <position position="59"/>
    </location>
</feature>
<evidence type="ECO:0000313" key="1">
    <source>
        <dbReference type="EMBL" id="CEK53304.1"/>
    </source>
</evidence>
<proteinExistence type="predicted"/>
<dbReference type="EMBL" id="HACG01006439">
    <property type="protein sequence ID" value="CEK53304.1"/>
    <property type="molecule type" value="Transcribed_RNA"/>
</dbReference>
<sequence>MVFTLYRLKVTKTEDIHFVHIKLIVKQFLICSSKGIVKCRALLNNLFLHIYDYSDNYYK</sequence>
<gene>
    <name evidence="1" type="primary">ORF19816</name>
</gene>
<reference evidence="1" key="1">
    <citation type="submission" date="2014-12" db="EMBL/GenBank/DDBJ databases">
        <title>Insight into the proteome of Arion vulgaris.</title>
        <authorList>
            <person name="Aradska J."/>
            <person name="Bulat T."/>
            <person name="Smidak R."/>
            <person name="Sarate P."/>
            <person name="Gangsoo J."/>
            <person name="Sialana F."/>
            <person name="Bilban M."/>
            <person name="Lubec G."/>
        </authorList>
    </citation>
    <scope>NUCLEOTIDE SEQUENCE</scope>
    <source>
        <tissue evidence="1">Skin</tissue>
    </source>
</reference>